<dbReference type="RefSeq" id="WP_402384552.1">
    <property type="nucleotide sequence ID" value="NZ_JBIUYY010000011.1"/>
</dbReference>
<evidence type="ECO:0000313" key="2">
    <source>
        <dbReference type="Proteomes" id="UP001617351"/>
    </source>
</evidence>
<accession>A0ABW8EM39</accession>
<reference evidence="1 2" key="1">
    <citation type="submission" date="2024-10" db="EMBL/GenBank/DDBJ databases">
        <title>The Natural Products Discovery Center: Release of the First 8490 Sequenced Strains for Exploring Actinobacteria Biosynthetic Diversity.</title>
        <authorList>
            <person name="Kalkreuter E."/>
            <person name="Kautsar S.A."/>
            <person name="Yang D."/>
            <person name="Bader C.D."/>
            <person name="Teijaro C.N."/>
            <person name="Fluegel L."/>
            <person name="Davis C.M."/>
            <person name="Simpson J.R."/>
            <person name="Lauterbach L."/>
            <person name="Steele A.D."/>
            <person name="Gui C."/>
            <person name="Meng S."/>
            <person name="Li G."/>
            <person name="Viehrig K."/>
            <person name="Ye F."/>
            <person name="Su P."/>
            <person name="Kiefer A.F."/>
            <person name="Nichols A."/>
            <person name="Cepeda A.J."/>
            <person name="Yan W."/>
            <person name="Fan B."/>
            <person name="Jiang Y."/>
            <person name="Adhikari A."/>
            <person name="Zheng C.-J."/>
            <person name="Schuster L."/>
            <person name="Cowan T.M."/>
            <person name="Smanski M.J."/>
            <person name="Chevrette M.G."/>
            <person name="De Carvalho L.P.S."/>
            <person name="Shen B."/>
        </authorList>
    </citation>
    <scope>NUCLEOTIDE SEQUENCE [LARGE SCALE GENOMIC DNA]</scope>
    <source>
        <strain evidence="1 2">NPDC087220</strain>
    </source>
</reference>
<proteinExistence type="predicted"/>
<protein>
    <submittedName>
        <fullName evidence="1">Uncharacterized protein</fullName>
    </submittedName>
</protein>
<organism evidence="1 2">
    <name type="scientific">Streptomyces toxytricini</name>
    <name type="common">Actinomyces toxytricini</name>
    <dbReference type="NCBI Taxonomy" id="67369"/>
    <lineage>
        <taxon>Bacteria</taxon>
        <taxon>Bacillati</taxon>
        <taxon>Actinomycetota</taxon>
        <taxon>Actinomycetes</taxon>
        <taxon>Kitasatosporales</taxon>
        <taxon>Streptomycetaceae</taxon>
        <taxon>Streptomyces</taxon>
    </lineage>
</organism>
<evidence type="ECO:0000313" key="1">
    <source>
        <dbReference type="EMBL" id="MFJ2824326.1"/>
    </source>
</evidence>
<sequence length="55" mass="5896">MEHIRARPGPDGIGLVLFIRAARPHIAQAKARRLVYGTLASGPTGAHGYSVTLHH</sequence>
<comment type="caution">
    <text evidence="1">The sequence shown here is derived from an EMBL/GenBank/DDBJ whole genome shotgun (WGS) entry which is preliminary data.</text>
</comment>
<keyword evidence="2" id="KW-1185">Reference proteome</keyword>
<name>A0ABW8EM39_STRT5</name>
<dbReference type="EMBL" id="JBIUYY010000011">
    <property type="protein sequence ID" value="MFJ2824326.1"/>
    <property type="molecule type" value="Genomic_DNA"/>
</dbReference>
<gene>
    <name evidence="1" type="ORF">ACIO7M_24880</name>
</gene>
<dbReference type="Proteomes" id="UP001617351">
    <property type="component" value="Unassembled WGS sequence"/>
</dbReference>